<organism evidence="5 6">
    <name type="scientific">Grifola frondosa</name>
    <name type="common">Maitake</name>
    <name type="synonym">Polyporus frondosus</name>
    <dbReference type="NCBI Taxonomy" id="5627"/>
    <lineage>
        <taxon>Eukaryota</taxon>
        <taxon>Fungi</taxon>
        <taxon>Dikarya</taxon>
        <taxon>Basidiomycota</taxon>
        <taxon>Agaricomycotina</taxon>
        <taxon>Agaricomycetes</taxon>
        <taxon>Polyporales</taxon>
        <taxon>Grifolaceae</taxon>
        <taxon>Grifola</taxon>
    </lineage>
</organism>
<name>A0A1C7LNK8_GRIFR</name>
<proteinExistence type="inferred from homology"/>
<evidence type="ECO:0000313" key="6">
    <source>
        <dbReference type="Proteomes" id="UP000092993"/>
    </source>
</evidence>
<dbReference type="Gene3D" id="3.40.50.970">
    <property type="match status" value="2"/>
</dbReference>
<comment type="caution">
    <text evidence="5">The sequence shown here is derived from an EMBL/GenBank/DDBJ whole genome shotgun (WGS) entry which is preliminary data.</text>
</comment>
<protein>
    <submittedName>
        <fullName evidence="5">Putative 2-oxoglutarate dehydrogenase E1 component DHKTD1, mitochondrial</fullName>
    </submittedName>
</protein>
<keyword evidence="4" id="KW-0786">Thiamine pyrophosphate</keyword>
<dbReference type="GO" id="GO:0030976">
    <property type="term" value="F:thiamine pyrophosphate binding"/>
    <property type="evidence" value="ECO:0007669"/>
    <property type="project" value="InterPro"/>
</dbReference>
<dbReference type="STRING" id="5627.A0A1C7LNK8"/>
<evidence type="ECO:0000256" key="3">
    <source>
        <dbReference type="ARBA" id="ARBA00023002"/>
    </source>
</evidence>
<evidence type="ECO:0000256" key="2">
    <source>
        <dbReference type="ARBA" id="ARBA00006936"/>
    </source>
</evidence>
<dbReference type="Proteomes" id="UP000092993">
    <property type="component" value="Unassembled WGS sequence"/>
</dbReference>
<dbReference type="InterPro" id="IPR011603">
    <property type="entry name" value="2oxoglutarate_DH_E1"/>
</dbReference>
<dbReference type="PANTHER" id="PTHR23152">
    <property type="entry name" value="2-OXOGLUTARATE DEHYDROGENASE"/>
    <property type="match status" value="1"/>
</dbReference>
<dbReference type="EMBL" id="LUGG01000043">
    <property type="protein sequence ID" value="OBZ65547.1"/>
    <property type="molecule type" value="Genomic_DNA"/>
</dbReference>
<reference evidence="5 6" key="1">
    <citation type="submission" date="2016-03" db="EMBL/GenBank/DDBJ databases">
        <title>Whole genome sequencing of Grifola frondosa 9006-11.</title>
        <authorList>
            <person name="Min B."/>
            <person name="Park H."/>
            <person name="Kim J.-G."/>
            <person name="Cho H."/>
            <person name="Oh Y.-L."/>
            <person name="Kong W.-S."/>
            <person name="Choi I.-G."/>
        </authorList>
    </citation>
    <scope>NUCLEOTIDE SEQUENCE [LARGE SCALE GENOMIC DNA]</scope>
    <source>
        <strain evidence="5 6">9006-11</strain>
    </source>
</reference>
<keyword evidence="6" id="KW-1185">Reference proteome</keyword>
<sequence>MATKSQSTTPLSRLFRLGLDFGFRSNPARRASQFDRSKFHRCRNRGGHRVALIESLDLLQRKEVAALDPARYGLADPTQKYDINGIVWTHPVGSHANVREDTSTRPLRAIYVGRIAYEYMHSPSKTERLWFSHLLESDTPDVHERRLGEKSRIHALLARSETFDYRNREHHIRHAPPRQIELLTGLLKYSPAALFHKIKGGSEVPEGLGAAGDVISHLVASTSLQDDGASKPVKVTLLPNPSHLAEAVNPVALGKTHAKQFSLLKALLREGETDL</sequence>
<dbReference type="PANTHER" id="PTHR23152:SF4">
    <property type="entry name" value="2-OXOADIPATE DEHYDROGENASE COMPLEX COMPONENT E1"/>
    <property type="match status" value="1"/>
</dbReference>
<evidence type="ECO:0000256" key="1">
    <source>
        <dbReference type="ARBA" id="ARBA00001964"/>
    </source>
</evidence>
<keyword evidence="3" id="KW-0560">Oxidoreductase</keyword>
<dbReference type="AlphaFoldDB" id="A0A1C7LNK8"/>
<evidence type="ECO:0000256" key="4">
    <source>
        <dbReference type="ARBA" id="ARBA00023052"/>
    </source>
</evidence>
<accession>A0A1C7LNK8</accession>
<evidence type="ECO:0000313" key="5">
    <source>
        <dbReference type="EMBL" id="OBZ65547.1"/>
    </source>
</evidence>
<comment type="similarity">
    <text evidence="2">Belongs to the alpha-ketoglutarate dehydrogenase family.</text>
</comment>
<dbReference type="OMA" id="SFRTHFE"/>
<gene>
    <name evidence="5" type="primary">ZK836.2</name>
    <name evidence="5" type="ORF">A0H81_14441</name>
</gene>
<comment type="cofactor">
    <cofactor evidence="1">
        <name>thiamine diphosphate</name>
        <dbReference type="ChEBI" id="CHEBI:58937"/>
    </cofactor>
</comment>
<dbReference type="OrthoDB" id="2797413at2759"/>
<dbReference type="GO" id="GO:0016624">
    <property type="term" value="F:oxidoreductase activity, acting on the aldehyde or oxo group of donors, disulfide as acceptor"/>
    <property type="evidence" value="ECO:0007669"/>
    <property type="project" value="InterPro"/>
</dbReference>